<feature type="non-terminal residue" evidence="1">
    <location>
        <position position="1"/>
    </location>
</feature>
<dbReference type="AlphaFoldDB" id="A0A371HMQ7"/>
<evidence type="ECO:0008006" key="3">
    <source>
        <dbReference type="Google" id="ProtNLM"/>
    </source>
</evidence>
<organism evidence="1 2">
    <name type="scientific">Mucuna pruriens</name>
    <name type="common">Velvet bean</name>
    <name type="synonym">Dolichos pruriens</name>
    <dbReference type="NCBI Taxonomy" id="157652"/>
    <lineage>
        <taxon>Eukaryota</taxon>
        <taxon>Viridiplantae</taxon>
        <taxon>Streptophyta</taxon>
        <taxon>Embryophyta</taxon>
        <taxon>Tracheophyta</taxon>
        <taxon>Spermatophyta</taxon>
        <taxon>Magnoliopsida</taxon>
        <taxon>eudicotyledons</taxon>
        <taxon>Gunneridae</taxon>
        <taxon>Pentapetalae</taxon>
        <taxon>rosids</taxon>
        <taxon>fabids</taxon>
        <taxon>Fabales</taxon>
        <taxon>Fabaceae</taxon>
        <taxon>Papilionoideae</taxon>
        <taxon>50 kb inversion clade</taxon>
        <taxon>NPAAA clade</taxon>
        <taxon>indigoferoid/millettioid clade</taxon>
        <taxon>Phaseoleae</taxon>
        <taxon>Mucuna</taxon>
    </lineage>
</organism>
<name>A0A371HMQ7_MUCPR</name>
<proteinExistence type="predicted"/>
<dbReference type="PANTHER" id="PTHR35046:SF9">
    <property type="entry name" value="RNA-DIRECTED DNA POLYMERASE"/>
    <property type="match status" value="1"/>
</dbReference>
<dbReference type="EMBL" id="QJKJ01002157">
    <property type="protein sequence ID" value="RDY04059.1"/>
    <property type="molecule type" value="Genomic_DNA"/>
</dbReference>
<dbReference type="SUPFAM" id="SSF53098">
    <property type="entry name" value="Ribonuclease H-like"/>
    <property type="match status" value="1"/>
</dbReference>
<feature type="non-terminal residue" evidence="1">
    <location>
        <position position="389"/>
    </location>
</feature>
<evidence type="ECO:0000313" key="1">
    <source>
        <dbReference type="EMBL" id="RDY04059.1"/>
    </source>
</evidence>
<dbReference type="Proteomes" id="UP000257109">
    <property type="component" value="Unassembled WGS sequence"/>
</dbReference>
<dbReference type="InterPro" id="IPR012337">
    <property type="entry name" value="RNaseH-like_sf"/>
</dbReference>
<dbReference type="OrthoDB" id="1935586at2759"/>
<protein>
    <recommendedName>
        <fullName evidence="3">Integrase catalytic domain-containing protein</fullName>
    </recommendedName>
</protein>
<keyword evidence="2" id="KW-1185">Reference proteome</keyword>
<dbReference type="Gene3D" id="3.30.420.10">
    <property type="entry name" value="Ribonuclease H-like superfamily/Ribonuclease H"/>
    <property type="match status" value="1"/>
</dbReference>
<dbReference type="GO" id="GO:0003676">
    <property type="term" value="F:nucleic acid binding"/>
    <property type="evidence" value="ECO:0007669"/>
    <property type="project" value="InterPro"/>
</dbReference>
<dbReference type="InterPro" id="IPR036397">
    <property type="entry name" value="RNaseH_sf"/>
</dbReference>
<sequence>MLDRKSPWLFMPCGSNMYCDPYLGTGLIQTMDTFGIRREMYLNCLVCKYIREAIGVSSMHIFDQEECGASLFMDKNSNYEFVDKFLQEREYDTNREDPKSWNPYRINISIDFVLGLPRSRGGKDSIFVVVDRLSKMAHFIPCHKIDDACHVANLFFKKMTIVLDRDSKFLSHFWRTLWSKLGTKLLFSTTAIFKLMGKLKVFNTTTSHSPFELVYRFNPLSLLDLLPLPCMAFLVNQNGLSKVQFVKNLHEKACGHMEWNSELYAKNVNKDNKGKVFKECDLVWVHLRNDRLPTLRKSKHLPRGDEPFKVVTKINDNAYCTQILNLRTNSFQEKEPDMNLVRHEVHEEEHGKDRRHKEHGKEHGKDIEHMEVKAFQGPITKGRLKNLRR</sequence>
<accession>A0A371HMQ7</accession>
<dbReference type="PANTHER" id="PTHR35046">
    <property type="entry name" value="ZINC KNUCKLE (CCHC-TYPE) FAMILY PROTEIN"/>
    <property type="match status" value="1"/>
</dbReference>
<comment type="caution">
    <text evidence="1">The sequence shown here is derived from an EMBL/GenBank/DDBJ whole genome shotgun (WGS) entry which is preliminary data.</text>
</comment>
<dbReference type="STRING" id="157652.A0A371HMQ7"/>
<evidence type="ECO:0000313" key="2">
    <source>
        <dbReference type="Proteomes" id="UP000257109"/>
    </source>
</evidence>
<reference evidence="1" key="1">
    <citation type="submission" date="2018-05" db="EMBL/GenBank/DDBJ databases">
        <title>Draft genome of Mucuna pruriens seed.</title>
        <authorList>
            <person name="Nnadi N.E."/>
            <person name="Vos R."/>
            <person name="Hasami M.H."/>
            <person name="Devisetty U.K."/>
            <person name="Aguiy J.C."/>
        </authorList>
    </citation>
    <scope>NUCLEOTIDE SEQUENCE [LARGE SCALE GENOMIC DNA]</scope>
    <source>
        <strain evidence="1">JCA_2017</strain>
    </source>
</reference>
<gene>
    <name evidence="1" type="ORF">CR513_12266</name>
</gene>